<dbReference type="PANTHER" id="PTHR21310:SF15">
    <property type="entry name" value="AMINOGLYCOSIDE PHOSPHOTRANSFERASE DOMAIN-CONTAINING PROTEIN"/>
    <property type="match status" value="1"/>
</dbReference>
<dbReference type="InterPro" id="IPR002575">
    <property type="entry name" value="Aminoglycoside_PTrfase"/>
</dbReference>
<dbReference type="PANTHER" id="PTHR21310">
    <property type="entry name" value="AMINOGLYCOSIDE PHOSPHOTRANSFERASE-RELATED-RELATED"/>
    <property type="match status" value="1"/>
</dbReference>
<gene>
    <name evidence="2" type="ORF">J2Z40_003305</name>
</gene>
<dbReference type="InterPro" id="IPR051678">
    <property type="entry name" value="AGP_Transferase"/>
</dbReference>
<keyword evidence="3" id="KW-1185">Reference proteome</keyword>
<accession>A0ABS4RIJ0</accession>
<name>A0ABS4RIJ0_9BACI</name>
<dbReference type="SUPFAM" id="SSF56112">
    <property type="entry name" value="Protein kinase-like (PK-like)"/>
    <property type="match status" value="1"/>
</dbReference>
<dbReference type="CDD" id="cd05152">
    <property type="entry name" value="MPH2"/>
    <property type="match status" value="1"/>
</dbReference>
<evidence type="ECO:0000259" key="1">
    <source>
        <dbReference type="Pfam" id="PF01636"/>
    </source>
</evidence>
<dbReference type="EMBL" id="JAGIKZ010000026">
    <property type="protein sequence ID" value="MBP2242725.1"/>
    <property type="molecule type" value="Genomic_DNA"/>
</dbReference>
<dbReference type="Pfam" id="PF01636">
    <property type="entry name" value="APH"/>
    <property type="match status" value="1"/>
</dbReference>
<feature type="domain" description="Aminoglycoside phosphotransferase" evidence="1">
    <location>
        <begin position="24"/>
        <end position="261"/>
    </location>
</feature>
<evidence type="ECO:0000313" key="2">
    <source>
        <dbReference type="EMBL" id="MBP2242725.1"/>
    </source>
</evidence>
<comment type="caution">
    <text evidence="2">The sequence shown here is derived from an EMBL/GenBank/DDBJ whole genome shotgun (WGS) entry which is preliminary data.</text>
</comment>
<evidence type="ECO:0000313" key="3">
    <source>
        <dbReference type="Proteomes" id="UP001519293"/>
    </source>
</evidence>
<dbReference type="InterPro" id="IPR011009">
    <property type="entry name" value="Kinase-like_dom_sf"/>
</dbReference>
<organism evidence="2 3">
    <name type="scientific">Cytobacillus eiseniae</name>
    <dbReference type="NCBI Taxonomy" id="762947"/>
    <lineage>
        <taxon>Bacteria</taxon>
        <taxon>Bacillati</taxon>
        <taxon>Bacillota</taxon>
        <taxon>Bacilli</taxon>
        <taxon>Bacillales</taxon>
        <taxon>Bacillaceae</taxon>
        <taxon>Cytobacillus</taxon>
    </lineage>
</organism>
<proteinExistence type="predicted"/>
<dbReference type="Proteomes" id="UP001519293">
    <property type="component" value="Unassembled WGS sequence"/>
</dbReference>
<sequence>MTLSNEQVIEKAKQHGLMLKEDSLKRNESGLDFQVVIAADIYEENWVLRIPRRADVILTAKKEKQILDFVGQRLYIESPKWTIFSEELIAYKLLKGVPAGTIDAEAKAYVWELDEKNIPDIFHETLAKAMADLHAINIKEAEQAGLVIKTAEELQKTMQERMDKVKSVFGVSEELWTRWQKWLANDELWPKQTAVIHGDLHAGHILIDKEAKVTGFIDWTEARVDDLSNDFVVHLAAFGEDALKRLIYEYKKAGGYVWPSMIEHITELLSAFPIGIAEFAMKSGSDEYEEMAKQALGAIKE</sequence>
<reference evidence="2 3" key="1">
    <citation type="submission" date="2021-03" db="EMBL/GenBank/DDBJ databases">
        <title>Genomic Encyclopedia of Type Strains, Phase IV (KMG-IV): sequencing the most valuable type-strain genomes for metagenomic binning, comparative biology and taxonomic classification.</title>
        <authorList>
            <person name="Goeker M."/>
        </authorList>
    </citation>
    <scope>NUCLEOTIDE SEQUENCE [LARGE SCALE GENOMIC DNA]</scope>
    <source>
        <strain evidence="2 3">DSM 26675</strain>
    </source>
</reference>
<dbReference type="RefSeq" id="WP_066400196.1">
    <property type="nucleotide sequence ID" value="NZ_JAGIKZ010000026.1"/>
</dbReference>
<dbReference type="Gene3D" id="3.90.1200.10">
    <property type="match status" value="1"/>
</dbReference>
<dbReference type="Gene3D" id="3.30.200.20">
    <property type="entry name" value="Phosphorylase Kinase, domain 1"/>
    <property type="match status" value="1"/>
</dbReference>
<protein>
    <submittedName>
        <fullName evidence="2">Macrolide phosphotransferase</fullName>
    </submittedName>
</protein>